<evidence type="ECO:0000256" key="1">
    <source>
        <dbReference type="SAM" id="MobiDB-lite"/>
    </source>
</evidence>
<reference evidence="3" key="1">
    <citation type="journal article" date="2020" name="Fungal Divers.">
        <title>Resolving the Mortierellaceae phylogeny through synthesis of multi-gene phylogenetics and phylogenomics.</title>
        <authorList>
            <person name="Vandepol N."/>
            <person name="Liber J."/>
            <person name="Desiro A."/>
            <person name="Na H."/>
            <person name="Kennedy M."/>
            <person name="Barry K."/>
            <person name="Grigoriev I.V."/>
            <person name="Miller A.N."/>
            <person name="O'Donnell K."/>
            <person name="Stajich J.E."/>
            <person name="Bonito G."/>
        </authorList>
    </citation>
    <scope>NUCLEOTIDE SEQUENCE</scope>
    <source>
        <strain evidence="3">MES-2147</strain>
    </source>
</reference>
<accession>A0A9P6LRF1</accession>
<sequence>MAFWLAGEVRSWRDIPEDDAEAATEFLLTRHLEFPGTLEDDLDFTRGSDNESKKDSADAIDKGAQEWLEAARKRDSQGGPSTKELSRTSFLTWYQRVVEYQILFTILIQNIFLGPSILKGSEGKRIKLTGEQENKLCQKNYISPRFKEGIDAAPHFSRLLTISEFFQLRYALPTYNNMSDPVGPSKKHKAEAHPTPPLRLLFSSKTSGASFSTLVQKIMFQGPTLVIMKDEDGHIFGAYADQDWEQKPKFYGTDSDFQTGQSAAEPLCTTFQSPQLSKQQNFKLDEMEVWQIHPSQIERDEAPRHSAMDTHPDAVALLEMANRKMYSKDVRSPEIIYDSD</sequence>
<organism evidence="3 4">
    <name type="scientific">Modicella reniformis</name>
    <dbReference type="NCBI Taxonomy" id="1440133"/>
    <lineage>
        <taxon>Eukaryota</taxon>
        <taxon>Fungi</taxon>
        <taxon>Fungi incertae sedis</taxon>
        <taxon>Mucoromycota</taxon>
        <taxon>Mortierellomycotina</taxon>
        <taxon>Mortierellomycetes</taxon>
        <taxon>Mortierellales</taxon>
        <taxon>Mortierellaceae</taxon>
        <taxon>Modicella</taxon>
    </lineage>
</organism>
<dbReference type="PANTHER" id="PTHR23354">
    <property type="entry name" value="NUCLEOLAR PROTEIN 7/ESTROGEN RECEPTOR COACTIVATOR-RELATED"/>
    <property type="match status" value="1"/>
</dbReference>
<name>A0A9P6LRF1_9FUNG</name>
<dbReference type="EMBL" id="JAAAHW010010231">
    <property type="protein sequence ID" value="KAF9928644.1"/>
    <property type="molecule type" value="Genomic_DNA"/>
</dbReference>
<dbReference type="PROSITE" id="PS51886">
    <property type="entry name" value="TLDC"/>
    <property type="match status" value="1"/>
</dbReference>
<dbReference type="InterPro" id="IPR006571">
    <property type="entry name" value="TLDc_dom"/>
</dbReference>
<evidence type="ECO:0000259" key="2">
    <source>
        <dbReference type="PROSITE" id="PS51886"/>
    </source>
</evidence>
<dbReference type="Proteomes" id="UP000749646">
    <property type="component" value="Unassembled WGS sequence"/>
</dbReference>
<dbReference type="SMART" id="SM00584">
    <property type="entry name" value="TLDc"/>
    <property type="match status" value="1"/>
</dbReference>
<protein>
    <recommendedName>
        <fullName evidence="2">TLDc domain-containing protein</fullName>
    </recommendedName>
</protein>
<feature type="region of interest" description="Disordered" evidence="1">
    <location>
        <begin position="38"/>
        <end position="58"/>
    </location>
</feature>
<gene>
    <name evidence="3" type="ORF">BGZ65_006156</name>
</gene>
<proteinExistence type="predicted"/>
<feature type="domain" description="TLDc" evidence="2">
    <location>
        <begin position="158"/>
        <end position="340"/>
    </location>
</feature>
<dbReference type="Pfam" id="PF07534">
    <property type="entry name" value="TLD"/>
    <property type="match status" value="1"/>
</dbReference>
<feature type="compositionally biased region" description="Basic and acidic residues" evidence="1">
    <location>
        <begin position="43"/>
        <end position="58"/>
    </location>
</feature>
<evidence type="ECO:0000313" key="4">
    <source>
        <dbReference type="Proteomes" id="UP000749646"/>
    </source>
</evidence>
<keyword evidence="4" id="KW-1185">Reference proteome</keyword>
<dbReference type="OrthoDB" id="26679at2759"/>
<evidence type="ECO:0000313" key="3">
    <source>
        <dbReference type="EMBL" id="KAF9928644.1"/>
    </source>
</evidence>
<comment type="caution">
    <text evidence="3">The sequence shown here is derived from an EMBL/GenBank/DDBJ whole genome shotgun (WGS) entry which is preliminary data.</text>
</comment>
<dbReference type="AlphaFoldDB" id="A0A9P6LRF1"/>